<dbReference type="RefSeq" id="WP_368009779.1">
    <property type="nucleotide sequence ID" value="NZ_JAMXFF010000093.1"/>
</dbReference>
<dbReference type="Proteomes" id="UP001525890">
    <property type="component" value="Unassembled WGS sequence"/>
</dbReference>
<organism evidence="2 3">
    <name type="scientific">Laspinema palackyanum D2a</name>
    <dbReference type="NCBI Taxonomy" id="2953684"/>
    <lineage>
        <taxon>Bacteria</taxon>
        <taxon>Bacillati</taxon>
        <taxon>Cyanobacteriota</taxon>
        <taxon>Cyanophyceae</taxon>
        <taxon>Oscillatoriophycideae</taxon>
        <taxon>Oscillatoriales</taxon>
        <taxon>Laspinemataceae</taxon>
        <taxon>Laspinema</taxon>
        <taxon>Laspinema palackyanum</taxon>
    </lineage>
</organism>
<dbReference type="EMBL" id="JAMXFF010000093">
    <property type="protein sequence ID" value="MCT7970363.1"/>
    <property type="molecule type" value="Genomic_DNA"/>
</dbReference>
<evidence type="ECO:0000313" key="2">
    <source>
        <dbReference type="EMBL" id="MCT7970363.1"/>
    </source>
</evidence>
<keyword evidence="3" id="KW-1185">Reference proteome</keyword>
<evidence type="ECO:0000313" key="3">
    <source>
        <dbReference type="Proteomes" id="UP001525890"/>
    </source>
</evidence>
<proteinExistence type="predicted"/>
<evidence type="ECO:0000259" key="1">
    <source>
        <dbReference type="Pfam" id="PF21781"/>
    </source>
</evidence>
<feature type="domain" description="DUF6876" evidence="1">
    <location>
        <begin position="4"/>
        <end position="120"/>
    </location>
</feature>
<protein>
    <recommendedName>
        <fullName evidence="1">DUF6876 domain-containing protein</fullName>
    </recommendedName>
</protein>
<sequence length="120" mass="13926">MPELTESELRQFIGTTAYHRHWLGAFVLTDGVQYLAEKGEAHWLIDAIASYQPDARVKEDPMLQDFQLWELAVENHSAVLTLSRDTDDPVLTQEIEYTDFPLSHIKLYLTQKVLMLTNEY</sequence>
<name>A0ABT2N044_9CYAN</name>
<comment type="caution">
    <text evidence="2">The sequence shown here is derived from an EMBL/GenBank/DDBJ whole genome shotgun (WGS) entry which is preliminary data.</text>
</comment>
<gene>
    <name evidence="2" type="ORF">NG799_29035</name>
</gene>
<accession>A0ABT2N044</accession>
<reference evidence="2 3" key="1">
    <citation type="journal article" date="2022" name="Front. Microbiol.">
        <title>High genomic differentiation and limited gene flow indicate recent cryptic speciation within the genus Laspinema (cyanobacteria).</title>
        <authorList>
            <person name="Stanojkovic A."/>
            <person name="Skoupy S."/>
            <person name="Skaloud P."/>
            <person name="Dvorak P."/>
        </authorList>
    </citation>
    <scope>NUCLEOTIDE SEQUENCE [LARGE SCALE GENOMIC DNA]</scope>
    <source>
        <strain evidence="2 3">D2a</strain>
    </source>
</reference>
<dbReference type="InterPro" id="IPR049241">
    <property type="entry name" value="DUF6876"/>
</dbReference>
<dbReference type="Pfam" id="PF21781">
    <property type="entry name" value="DUF6876"/>
    <property type="match status" value="1"/>
</dbReference>